<accession>A0A6I6E068</accession>
<keyword evidence="2" id="KW-1185">Reference proteome</keyword>
<evidence type="ECO:0000313" key="2">
    <source>
        <dbReference type="Proteomes" id="UP000426424"/>
    </source>
</evidence>
<evidence type="ECO:0000313" key="1">
    <source>
        <dbReference type="EMBL" id="QGU33361.1"/>
    </source>
</evidence>
<proteinExistence type="predicted"/>
<reference evidence="1 2" key="1">
    <citation type="submission" date="2019-12" db="EMBL/GenBank/DDBJ databases">
        <title>The complete genome of the thermophilic, anoxygenic phototrophic gammaproteobacterium Thermochromatium tepidum.</title>
        <authorList>
            <person name="Sattley W.M."/>
            <person name="Swingley W.D."/>
            <person name="Burchell B.M."/>
            <person name="Gurbani S.A."/>
            <person name="Kujawa C.M."/>
            <person name="Nuccio D.A."/>
            <person name="Schladweiler J."/>
            <person name="Shaffer K.N."/>
            <person name="Stokes L.M."/>
            <person name="Touchman J.W."/>
            <person name="Blankenship R.E."/>
            <person name="Madigan M.T."/>
        </authorList>
    </citation>
    <scope>NUCLEOTIDE SEQUENCE [LARGE SCALE GENOMIC DNA]</scope>
    <source>
        <strain evidence="1 2">ATCC 43061</strain>
    </source>
</reference>
<name>A0A6I6E068_THETI</name>
<dbReference type="Proteomes" id="UP000426424">
    <property type="component" value="Chromosome"/>
</dbReference>
<dbReference type="KEGG" id="ttp:E6P07_10490"/>
<gene>
    <name evidence="1" type="ORF">E6P07_10490</name>
</gene>
<dbReference type="AlphaFoldDB" id="A0A6I6E068"/>
<dbReference type="EMBL" id="CP039268">
    <property type="protein sequence ID" value="QGU33361.1"/>
    <property type="molecule type" value="Genomic_DNA"/>
</dbReference>
<protein>
    <submittedName>
        <fullName evidence="1">Helix-turn-helix domain-containing protein</fullName>
    </submittedName>
</protein>
<sequence>MEAEVHVQGRIEMSDQEVKRLQVMGQLVERVITQGQAADRLGLSKRQVRRLLRRYERQGQPDW</sequence>
<organism evidence="1 2">
    <name type="scientific">Thermochromatium tepidum ATCC 43061</name>
    <dbReference type="NCBI Taxonomy" id="316276"/>
    <lineage>
        <taxon>Bacteria</taxon>
        <taxon>Pseudomonadati</taxon>
        <taxon>Pseudomonadota</taxon>
        <taxon>Gammaproteobacteria</taxon>
        <taxon>Chromatiales</taxon>
        <taxon>Chromatiaceae</taxon>
        <taxon>Thermochromatium</taxon>
    </lineage>
</organism>
<dbReference type="Pfam" id="PF13384">
    <property type="entry name" value="HTH_23"/>
    <property type="match status" value="1"/>
</dbReference>